<evidence type="ECO:0000256" key="1">
    <source>
        <dbReference type="PROSITE-ProRule" id="PRU00346"/>
    </source>
</evidence>
<accession>A0ABY7VNE1</accession>
<reference evidence="3 4" key="1">
    <citation type="journal article" date="2022" name="Mar. Drugs">
        <title>Bioassay-Guided Fractionation Leads to the Detection of Cholic Acid Generated by the Rare Thalassomonas sp.</title>
        <authorList>
            <person name="Pheiffer F."/>
            <person name="Schneider Y.K."/>
            <person name="Hansen E.H."/>
            <person name="Andersen J.H."/>
            <person name="Isaksson J."/>
            <person name="Busche T."/>
            <person name="R C."/>
            <person name="Kalinowski J."/>
            <person name="Zyl L.V."/>
            <person name="Trindade M."/>
        </authorList>
    </citation>
    <scope>NUCLEOTIDE SEQUENCE [LARGE SCALE GENOMIC DNA]</scope>
    <source>
        <strain evidence="3 4">A5K-61T</strain>
    </source>
</reference>
<evidence type="ECO:0000313" key="3">
    <source>
        <dbReference type="EMBL" id="WDE14411.1"/>
    </source>
</evidence>
<dbReference type="InterPro" id="IPR037010">
    <property type="entry name" value="VitB12-dep_Met_synth_activ_sf"/>
</dbReference>
<keyword evidence="4" id="KW-1185">Reference proteome</keyword>
<keyword evidence="1" id="KW-0808">Transferase</keyword>
<feature type="domain" description="AdoMet activation" evidence="2">
    <location>
        <begin position="1"/>
        <end position="52"/>
    </location>
</feature>
<dbReference type="InterPro" id="IPR004223">
    <property type="entry name" value="VitB12-dep_Met_synth_activ_dom"/>
</dbReference>
<name>A0ABY7VNE1_9GAMM</name>
<evidence type="ECO:0000259" key="2">
    <source>
        <dbReference type="PROSITE" id="PS50974"/>
    </source>
</evidence>
<proteinExistence type="predicted"/>
<dbReference type="PROSITE" id="PS50974">
    <property type="entry name" value="ADOMET_ACTIVATION"/>
    <property type="match status" value="1"/>
</dbReference>
<dbReference type="SUPFAM" id="SSF56507">
    <property type="entry name" value="Methionine synthase activation domain-like"/>
    <property type="match status" value="1"/>
</dbReference>
<gene>
    <name evidence="3" type="ORF">H3N35_05100</name>
</gene>
<dbReference type="Gene3D" id="3.10.196.10">
    <property type="entry name" value="Vitamin B12-dependent methionine synthase, activation domain"/>
    <property type="match status" value="1"/>
</dbReference>
<dbReference type="Proteomes" id="UP001215231">
    <property type="component" value="Chromosome"/>
</dbReference>
<protein>
    <recommendedName>
        <fullName evidence="2">AdoMet activation domain-containing protein</fullName>
    </recommendedName>
</protein>
<organism evidence="3 4">
    <name type="scientific">Thalassomonas haliotis</name>
    <dbReference type="NCBI Taxonomy" id="485448"/>
    <lineage>
        <taxon>Bacteria</taxon>
        <taxon>Pseudomonadati</taxon>
        <taxon>Pseudomonadota</taxon>
        <taxon>Gammaproteobacteria</taxon>
        <taxon>Alteromonadales</taxon>
        <taxon>Colwelliaceae</taxon>
        <taxon>Thalassomonas</taxon>
    </lineage>
</organism>
<evidence type="ECO:0000313" key="4">
    <source>
        <dbReference type="Proteomes" id="UP001215231"/>
    </source>
</evidence>
<dbReference type="EMBL" id="CP059693">
    <property type="protein sequence ID" value="WDE14411.1"/>
    <property type="molecule type" value="Genomic_DNA"/>
</dbReference>
<sequence>MVLCRSIIRHEAKYFAVAKVAKDQVLDYAARKEMTLPQAERWLAANLDYEPEQDITGFIINLR</sequence>
<keyword evidence="1" id="KW-0489">Methyltransferase</keyword>